<keyword evidence="3" id="KW-0238">DNA-binding</keyword>
<dbReference type="GO" id="GO:0016787">
    <property type="term" value="F:hydrolase activity"/>
    <property type="evidence" value="ECO:0007669"/>
    <property type="project" value="UniProtKB-KW"/>
</dbReference>
<dbReference type="SUPFAM" id="SSF116734">
    <property type="entry name" value="DNA methylase specificity domain"/>
    <property type="match status" value="2"/>
</dbReference>
<dbReference type="RefSeq" id="WP_336918652.1">
    <property type="nucleotide sequence ID" value="NZ_JBANRN010000005.1"/>
</dbReference>
<keyword evidence="2" id="KW-0680">Restriction system</keyword>
<name>A0ABV7EDX5_9SPHN</name>
<evidence type="ECO:0000313" key="6">
    <source>
        <dbReference type="EMBL" id="MFC3099812.1"/>
    </source>
</evidence>
<keyword evidence="7" id="KW-1185">Reference proteome</keyword>
<dbReference type="InterPro" id="IPR052021">
    <property type="entry name" value="Type-I_RS_S_subunit"/>
</dbReference>
<accession>A0ABV7EDX5</accession>
<evidence type="ECO:0000256" key="2">
    <source>
        <dbReference type="ARBA" id="ARBA00022747"/>
    </source>
</evidence>
<feature type="coiled-coil region" evidence="4">
    <location>
        <begin position="164"/>
        <end position="191"/>
    </location>
</feature>
<protein>
    <submittedName>
        <fullName evidence="6">Restriction endonuclease subunit S</fullName>
        <ecNumber evidence="6">3.1.21.-</ecNumber>
    </submittedName>
</protein>
<evidence type="ECO:0000256" key="1">
    <source>
        <dbReference type="ARBA" id="ARBA00010923"/>
    </source>
</evidence>
<feature type="domain" description="Type I restriction modification DNA specificity" evidence="5">
    <location>
        <begin position="3"/>
        <end position="173"/>
    </location>
</feature>
<dbReference type="Proteomes" id="UP001595378">
    <property type="component" value="Unassembled WGS sequence"/>
</dbReference>
<keyword evidence="6" id="KW-0378">Hydrolase</keyword>
<dbReference type="PANTHER" id="PTHR30408:SF12">
    <property type="entry name" value="TYPE I RESTRICTION ENZYME MJAVIII SPECIFICITY SUBUNIT"/>
    <property type="match status" value="1"/>
</dbReference>
<dbReference type="EC" id="3.1.21.-" evidence="6"/>
<dbReference type="CDD" id="cd17268">
    <property type="entry name" value="RMtype1_S_Ara36733I_TRD1-CR1_like"/>
    <property type="match status" value="1"/>
</dbReference>
<sequence length="400" mass="43772">MLEGWTRSQLGNLGTFHKGKGITKSELCDDGVPCLRYAEIYTTFGDVTSKLISFVPTESASDATSIKYGDIIFAASGETAEDIGKAVAFVGRFDAVAGGDTVILRDHGQDPSFLAHLLNSHSVIKQKSRLGKGQSIVHIHASDLAGVTVDLPPLPEQRKIAEILRTWDEAIEKLEALRAAKREQLIGLAQKLLGIGGVFPERWEQRPLSAISTRVRRQNGGGDHPVMTISAKSGFRLQSDKFSRDMAGSSVDRYIVLNEGEFAYNKGNSLTAPYGCIFPLDRPTALVPFVYFCFALNAGMNREFYAHLFAAGALNHQLSRLINSGVRNDGLLNLDPEDFFGCKVPVPPVEEQASIAQALTASKQEVGLLDREIDLLTRQKRGLMQKLLTGEWRVQVEEAA</sequence>
<organism evidence="6 7">
    <name type="scientific">Alteraurantiacibacter lauratis</name>
    <dbReference type="NCBI Taxonomy" id="2054627"/>
    <lineage>
        <taxon>Bacteria</taxon>
        <taxon>Pseudomonadati</taxon>
        <taxon>Pseudomonadota</taxon>
        <taxon>Alphaproteobacteria</taxon>
        <taxon>Sphingomonadales</taxon>
        <taxon>Erythrobacteraceae</taxon>
        <taxon>Alteraurantiacibacter</taxon>
    </lineage>
</organism>
<evidence type="ECO:0000256" key="4">
    <source>
        <dbReference type="SAM" id="Coils"/>
    </source>
</evidence>
<keyword evidence="6" id="KW-0255">Endonuclease</keyword>
<dbReference type="EMBL" id="JBHRSU010000003">
    <property type="protein sequence ID" value="MFC3099812.1"/>
    <property type="molecule type" value="Genomic_DNA"/>
</dbReference>
<keyword evidence="6" id="KW-0540">Nuclease</keyword>
<dbReference type="Gene3D" id="3.90.220.20">
    <property type="entry name" value="DNA methylase specificity domains"/>
    <property type="match status" value="2"/>
</dbReference>
<dbReference type="InterPro" id="IPR044946">
    <property type="entry name" value="Restrct_endonuc_typeI_TRD_sf"/>
</dbReference>
<reference evidence="7" key="1">
    <citation type="journal article" date="2019" name="Int. J. Syst. Evol. Microbiol.">
        <title>The Global Catalogue of Microorganisms (GCM) 10K type strain sequencing project: providing services to taxonomists for standard genome sequencing and annotation.</title>
        <authorList>
            <consortium name="The Broad Institute Genomics Platform"/>
            <consortium name="The Broad Institute Genome Sequencing Center for Infectious Disease"/>
            <person name="Wu L."/>
            <person name="Ma J."/>
        </authorList>
    </citation>
    <scope>NUCLEOTIDE SEQUENCE [LARGE SCALE GENOMIC DNA]</scope>
    <source>
        <strain evidence="7">KCTC 52606</strain>
    </source>
</reference>
<dbReference type="GO" id="GO:0004519">
    <property type="term" value="F:endonuclease activity"/>
    <property type="evidence" value="ECO:0007669"/>
    <property type="project" value="UniProtKB-KW"/>
</dbReference>
<comment type="similarity">
    <text evidence="1">Belongs to the type-I restriction system S methylase family.</text>
</comment>
<evidence type="ECO:0000313" key="7">
    <source>
        <dbReference type="Proteomes" id="UP001595378"/>
    </source>
</evidence>
<gene>
    <name evidence="6" type="ORF">ACFODK_02795</name>
</gene>
<evidence type="ECO:0000259" key="5">
    <source>
        <dbReference type="Pfam" id="PF01420"/>
    </source>
</evidence>
<dbReference type="Pfam" id="PF01420">
    <property type="entry name" value="Methylase_S"/>
    <property type="match status" value="1"/>
</dbReference>
<proteinExistence type="inferred from homology"/>
<keyword evidence="4" id="KW-0175">Coiled coil</keyword>
<dbReference type="InterPro" id="IPR000055">
    <property type="entry name" value="Restrct_endonuc_typeI_TRD"/>
</dbReference>
<comment type="caution">
    <text evidence="6">The sequence shown here is derived from an EMBL/GenBank/DDBJ whole genome shotgun (WGS) entry which is preliminary data.</text>
</comment>
<evidence type="ECO:0000256" key="3">
    <source>
        <dbReference type="ARBA" id="ARBA00023125"/>
    </source>
</evidence>
<dbReference type="PANTHER" id="PTHR30408">
    <property type="entry name" value="TYPE-1 RESTRICTION ENZYME ECOKI SPECIFICITY PROTEIN"/>
    <property type="match status" value="1"/>
</dbReference>